<dbReference type="EMBL" id="JAGYPN010000001">
    <property type="protein sequence ID" value="MBS4222794.1"/>
    <property type="molecule type" value="Genomic_DNA"/>
</dbReference>
<reference evidence="1 2" key="1">
    <citation type="submission" date="2021-05" db="EMBL/GenBank/DDBJ databases">
        <title>Novel Bacillus species.</title>
        <authorList>
            <person name="Liu G."/>
        </authorList>
    </citation>
    <scope>NUCLEOTIDE SEQUENCE [LARGE SCALE GENOMIC DNA]</scope>
    <source>
        <strain evidence="1 2">FJAT-49682</strain>
    </source>
</reference>
<accession>A0A942Z3P9</accession>
<protein>
    <submittedName>
        <fullName evidence="1">Uncharacterized protein</fullName>
    </submittedName>
</protein>
<name>A0A942Z3P9_9BACI</name>
<evidence type="ECO:0000313" key="2">
    <source>
        <dbReference type="Proteomes" id="UP000676456"/>
    </source>
</evidence>
<dbReference type="Proteomes" id="UP000676456">
    <property type="component" value="Unassembled WGS sequence"/>
</dbReference>
<dbReference type="AlphaFoldDB" id="A0A942Z3P9"/>
<gene>
    <name evidence="1" type="ORF">KHA91_08470</name>
</gene>
<organism evidence="1 2">
    <name type="scientific">Lederbergia citrea</name>
    <dbReference type="NCBI Taxonomy" id="2833581"/>
    <lineage>
        <taxon>Bacteria</taxon>
        <taxon>Bacillati</taxon>
        <taxon>Bacillota</taxon>
        <taxon>Bacilli</taxon>
        <taxon>Bacillales</taxon>
        <taxon>Bacillaceae</taxon>
        <taxon>Lederbergia</taxon>
    </lineage>
</organism>
<keyword evidence="2" id="KW-1185">Reference proteome</keyword>
<proteinExistence type="predicted"/>
<sequence length="72" mass="8029">MLVWIEECQESDKNPYLSAFFRSIDGAVPDVADQVHLLMMWMPAAIDMTAATAVEGNIANVIMNLSIVYNPR</sequence>
<evidence type="ECO:0000313" key="1">
    <source>
        <dbReference type="EMBL" id="MBS4222794.1"/>
    </source>
</evidence>
<comment type="caution">
    <text evidence="1">The sequence shown here is derived from an EMBL/GenBank/DDBJ whole genome shotgun (WGS) entry which is preliminary data.</text>
</comment>